<evidence type="ECO:0000256" key="2">
    <source>
        <dbReference type="ARBA" id="ARBA00023157"/>
    </source>
</evidence>
<dbReference type="Pfam" id="PF05254">
    <property type="entry name" value="UPF0203"/>
    <property type="match status" value="1"/>
</dbReference>
<proteinExistence type="inferred from homology"/>
<comment type="catalytic activity">
    <reaction evidence="3">
        <text>a 1,2-diacyl-sn-glycero-3-phosphate(in) = a 1,2-diacyl-sn-glycero-3-phosphate(out)</text>
        <dbReference type="Rhea" id="RHEA:36435"/>
        <dbReference type="ChEBI" id="CHEBI:58608"/>
    </reaction>
</comment>
<dbReference type="Proteomes" id="UP001066276">
    <property type="component" value="Chromosome 11"/>
</dbReference>
<comment type="similarity">
    <text evidence="1">Belongs to the TRIAP1/MDM35 family.</text>
</comment>
<accession>A0AAV7LS39</accession>
<keyword evidence="5" id="KW-1185">Reference proteome</keyword>
<comment type="caution">
    <text evidence="4">The sequence shown here is derived from an EMBL/GenBank/DDBJ whole genome shotgun (WGS) entry which is preliminary data.</text>
</comment>
<dbReference type="PROSITE" id="PS51808">
    <property type="entry name" value="CHCH"/>
    <property type="match status" value="1"/>
</dbReference>
<dbReference type="PANTHER" id="PTHR46403:SF1">
    <property type="entry name" value="TP53-REGULATED INHIBITOR OF APOPTOSIS 1"/>
    <property type="match status" value="1"/>
</dbReference>
<dbReference type="GO" id="GO:0005829">
    <property type="term" value="C:cytosol"/>
    <property type="evidence" value="ECO:0007669"/>
    <property type="project" value="TreeGrafter"/>
</dbReference>
<protein>
    <recommendedName>
        <fullName evidence="6">TP53-regulated inhibitor of apoptosis 1</fullName>
    </recommendedName>
</protein>
<evidence type="ECO:0000256" key="3">
    <source>
        <dbReference type="ARBA" id="ARBA00023706"/>
    </source>
</evidence>
<sequence length="76" mass="8859">MNSVGEECTEMKREYDQCFNRWFSERFLRGEGGADPCRDLFRGYRECVQKAIKEKDIPIEGLEFMGPSKEKPQSSS</sequence>
<evidence type="ECO:0000313" key="4">
    <source>
        <dbReference type="EMBL" id="KAJ1093370.1"/>
    </source>
</evidence>
<dbReference type="AlphaFoldDB" id="A0AAV7LS39"/>
<dbReference type="InterPro" id="IPR007918">
    <property type="entry name" value="MDM35_apoptosis"/>
</dbReference>
<dbReference type="GO" id="GO:0005634">
    <property type="term" value="C:nucleus"/>
    <property type="evidence" value="ECO:0007669"/>
    <property type="project" value="TreeGrafter"/>
</dbReference>
<dbReference type="GO" id="GO:1990050">
    <property type="term" value="F:phosphatidic acid transfer activity"/>
    <property type="evidence" value="ECO:0007669"/>
    <property type="project" value="TreeGrafter"/>
</dbReference>
<dbReference type="GO" id="GO:0005758">
    <property type="term" value="C:mitochondrial intermembrane space"/>
    <property type="evidence" value="ECO:0007669"/>
    <property type="project" value="TreeGrafter"/>
</dbReference>
<gene>
    <name evidence="4" type="ORF">NDU88_006471</name>
</gene>
<dbReference type="EMBL" id="JANPWB010000015">
    <property type="protein sequence ID" value="KAJ1093370.1"/>
    <property type="molecule type" value="Genomic_DNA"/>
</dbReference>
<dbReference type="GO" id="GO:0045332">
    <property type="term" value="P:phospholipid translocation"/>
    <property type="evidence" value="ECO:0007669"/>
    <property type="project" value="TreeGrafter"/>
</dbReference>
<name>A0AAV7LS39_PLEWA</name>
<evidence type="ECO:0008006" key="6">
    <source>
        <dbReference type="Google" id="ProtNLM"/>
    </source>
</evidence>
<evidence type="ECO:0000313" key="5">
    <source>
        <dbReference type="Proteomes" id="UP001066276"/>
    </source>
</evidence>
<reference evidence="4" key="1">
    <citation type="journal article" date="2022" name="bioRxiv">
        <title>Sequencing and chromosome-scale assembly of the giantPleurodeles waltlgenome.</title>
        <authorList>
            <person name="Brown T."/>
            <person name="Elewa A."/>
            <person name="Iarovenko S."/>
            <person name="Subramanian E."/>
            <person name="Araus A.J."/>
            <person name="Petzold A."/>
            <person name="Susuki M."/>
            <person name="Suzuki K.-i.T."/>
            <person name="Hayashi T."/>
            <person name="Toyoda A."/>
            <person name="Oliveira C."/>
            <person name="Osipova E."/>
            <person name="Leigh N.D."/>
            <person name="Simon A."/>
            <person name="Yun M.H."/>
        </authorList>
    </citation>
    <scope>NUCLEOTIDE SEQUENCE</scope>
    <source>
        <strain evidence="4">20211129_DDA</strain>
        <tissue evidence="4">Liver</tissue>
    </source>
</reference>
<evidence type="ECO:0000256" key="1">
    <source>
        <dbReference type="ARBA" id="ARBA00006196"/>
    </source>
</evidence>
<organism evidence="4 5">
    <name type="scientific">Pleurodeles waltl</name>
    <name type="common">Iberian ribbed newt</name>
    <dbReference type="NCBI Taxonomy" id="8319"/>
    <lineage>
        <taxon>Eukaryota</taxon>
        <taxon>Metazoa</taxon>
        <taxon>Chordata</taxon>
        <taxon>Craniata</taxon>
        <taxon>Vertebrata</taxon>
        <taxon>Euteleostomi</taxon>
        <taxon>Amphibia</taxon>
        <taxon>Batrachia</taxon>
        <taxon>Caudata</taxon>
        <taxon>Salamandroidea</taxon>
        <taxon>Salamandridae</taxon>
        <taxon>Pleurodelinae</taxon>
        <taxon>Pleurodeles</taxon>
    </lineage>
</organism>
<dbReference type="PANTHER" id="PTHR46403">
    <property type="entry name" value="TP53-REGULATED INHIBITOR OF APOPTOSIS 1"/>
    <property type="match status" value="1"/>
</dbReference>
<keyword evidence="2" id="KW-1015">Disulfide bond</keyword>